<evidence type="ECO:0000313" key="2">
    <source>
        <dbReference type="Proteomes" id="UP000825933"/>
    </source>
</evidence>
<organism evidence="1 2">
    <name type="scientific">Methanobacterium spitsbergense</name>
    <dbReference type="NCBI Taxonomy" id="2874285"/>
    <lineage>
        <taxon>Archaea</taxon>
        <taxon>Methanobacteriati</taxon>
        <taxon>Methanobacteriota</taxon>
        <taxon>Methanomada group</taxon>
        <taxon>Methanobacteria</taxon>
        <taxon>Methanobacteriales</taxon>
        <taxon>Methanobacteriaceae</taxon>
        <taxon>Methanobacterium</taxon>
    </lineage>
</organism>
<comment type="caution">
    <text evidence="1">The sequence shown here is derived from an EMBL/GenBank/DDBJ whole genome shotgun (WGS) entry which is preliminary data.</text>
</comment>
<reference evidence="2" key="1">
    <citation type="journal article" date="2022" name="Microbiol. Resour. Announc.">
        <title>Draft Genome Sequence of a Methanogenic Archaeon from West Spitsbergen Permafrost.</title>
        <authorList>
            <person name="Trubitsyn V."/>
            <person name="Rivkina E."/>
            <person name="Shcherbakova V."/>
        </authorList>
    </citation>
    <scope>NUCLEOTIDE SEQUENCE [LARGE SCALE GENOMIC DNA]</scope>
    <source>
        <strain evidence="2">VT</strain>
    </source>
</reference>
<proteinExistence type="predicted"/>
<name>A0A8T5V077_9EURY</name>
<dbReference type="EMBL" id="JAIOUQ010000003">
    <property type="protein sequence ID" value="MBZ2165085.1"/>
    <property type="molecule type" value="Genomic_DNA"/>
</dbReference>
<accession>A0A8T5V077</accession>
<dbReference type="Gene3D" id="3.40.50.2000">
    <property type="entry name" value="Glycogen Phosphorylase B"/>
    <property type="match status" value="2"/>
</dbReference>
<dbReference type="SUPFAM" id="SSF53756">
    <property type="entry name" value="UDP-Glycosyltransferase/glycogen phosphorylase"/>
    <property type="match status" value="1"/>
</dbReference>
<keyword evidence="2" id="KW-1185">Reference proteome</keyword>
<dbReference type="RefSeq" id="WP_223790712.1">
    <property type="nucleotide sequence ID" value="NZ_JAIOUQ010000003.1"/>
</dbReference>
<sequence length="356" mass="38980">MRIAVIAEMAPAKAFIPIIKQLDAEIIGLTHGHGVNELLGKYCSEVHSIGQSRGQGAKKRSNTKIASLVLKDIFSVVNSLKGKKIDLLMTCGNAGDVRKGISASKILRIPNLHIEQDIYNPIEMIAFSNLITVPSESYKKFVVEKYGLKNVHVIGGYPMAAYVSEMTIEDQNSLKTRYGVDDFMVLVFGGDVKGEDIPKIIKQVELINKEVIIIPFRFSAEFVKKFVTSQKLMVLDGYIEIPSLIKASSGLIYGAGMGLTIEAGVLSVPSIKIAGFHRAHSSVDLAHELGIKVTEIDNIASACDHLNSPKGEWLVKNANKAISNVVKIINNFEHEKISGSGVSSFNKIWNARSEFR</sequence>
<dbReference type="Proteomes" id="UP000825933">
    <property type="component" value="Unassembled WGS sequence"/>
</dbReference>
<gene>
    <name evidence="1" type="ORF">K8N75_03380</name>
</gene>
<evidence type="ECO:0000313" key="1">
    <source>
        <dbReference type="EMBL" id="MBZ2165085.1"/>
    </source>
</evidence>
<protein>
    <submittedName>
        <fullName evidence="1">Uncharacterized protein</fullName>
    </submittedName>
</protein>
<dbReference type="AlphaFoldDB" id="A0A8T5V077"/>